<organism evidence="1 2">
    <name type="scientific">Helicobacter valdiviensis</name>
    <dbReference type="NCBI Taxonomy" id="1458358"/>
    <lineage>
        <taxon>Bacteria</taxon>
        <taxon>Pseudomonadati</taxon>
        <taxon>Campylobacterota</taxon>
        <taxon>Epsilonproteobacteria</taxon>
        <taxon>Campylobacterales</taxon>
        <taxon>Helicobacteraceae</taxon>
        <taxon>Helicobacter</taxon>
    </lineage>
</organism>
<gene>
    <name evidence="1" type="ORF">B6S12_09755</name>
</gene>
<dbReference type="EMBL" id="NBIU01000045">
    <property type="protein sequence ID" value="PZT47308.1"/>
    <property type="molecule type" value="Genomic_DNA"/>
</dbReference>
<keyword evidence="2" id="KW-1185">Reference proteome</keyword>
<accession>A0A2W6MVR2</accession>
<sequence length="142" mass="17038">MQESNIFLEIKKRQALEDLVFSALDNLKILVKRVDLREINQRKVCVIVFNHQVGLNEFKYKEEQILNKMRILYKERNLKDWLSFSKVLAEVSFKPTLKETKKQEKQTYKERATGNFEIKCKNTELAEYFKRIQNIIKEHNNG</sequence>
<dbReference type="Proteomes" id="UP000249746">
    <property type="component" value="Unassembled WGS sequence"/>
</dbReference>
<reference evidence="1 2" key="1">
    <citation type="submission" date="2017-03" db="EMBL/GenBank/DDBJ databases">
        <title>Genomic and clinical evidence uncovers the enterohepatic species Helicobacter valdiviensis as a potential human intestinal pathogen.</title>
        <authorList>
            <person name="Fresia P."/>
            <person name="Jara R."/>
            <person name="Sierra R."/>
            <person name="Ferres I."/>
            <person name="Greif G."/>
            <person name="Iraola G."/>
            <person name="Collado L."/>
        </authorList>
    </citation>
    <scope>NUCLEOTIDE SEQUENCE [LARGE SCALE GENOMIC DNA]</scope>
    <source>
        <strain evidence="1 2">WBE14</strain>
    </source>
</reference>
<protein>
    <submittedName>
        <fullName evidence="1">Uncharacterized protein</fullName>
    </submittedName>
</protein>
<dbReference type="RefSeq" id="WP_111230610.1">
    <property type="nucleotide sequence ID" value="NZ_NBIU01000045.1"/>
</dbReference>
<dbReference type="OrthoDB" id="5326972at2"/>
<evidence type="ECO:0000313" key="1">
    <source>
        <dbReference type="EMBL" id="PZT47308.1"/>
    </source>
</evidence>
<proteinExistence type="predicted"/>
<dbReference type="AlphaFoldDB" id="A0A2W6MVR2"/>
<comment type="caution">
    <text evidence="1">The sequence shown here is derived from an EMBL/GenBank/DDBJ whole genome shotgun (WGS) entry which is preliminary data.</text>
</comment>
<name>A0A2W6MVR2_9HELI</name>
<evidence type="ECO:0000313" key="2">
    <source>
        <dbReference type="Proteomes" id="UP000249746"/>
    </source>
</evidence>